<keyword evidence="4 8" id="KW-0689">Ribosomal protein</keyword>
<dbReference type="STRING" id="525903.Taci_1173"/>
<keyword evidence="2 8" id="KW-0699">rRNA-binding</keyword>
<evidence type="ECO:0000256" key="7">
    <source>
        <dbReference type="ARBA" id="ARBA00058688"/>
    </source>
</evidence>
<evidence type="ECO:0000256" key="6">
    <source>
        <dbReference type="ARBA" id="ARBA00035206"/>
    </source>
</evidence>
<evidence type="ECO:0000259" key="10">
    <source>
        <dbReference type="SMART" id="SM00739"/>
    </source>
</evidence>
<dbReference type="RefSeq" id="WP_012869918.1">
    <property type="nucleotide sequence ID" value="NC_013522.1"/>
</dbReference>
<dbReference type="InterPro" id="IPR003256">
    <property type="entry name" value="Ribosomal_uL24"/>
</dbReference>
<feature type="domain" description="KOW" evidence="10">
    <location>
        <begin position="4"/>
        <end position="31"/>
    </location>
</feature>
<dbReference type="AlphaFoldDB" id="D1B5W4"/>
<keyword evidence="12" id="KW-1185">Reference proteome</keyword>
<dbReference type="KEGG" id="tai:Taci_1173"/>
<evidence type="ECO:0000256" key="9">
    <source>
        <dbReference type="RuleBase" id="RU003477"/>
    </source>
</evidence>
<evidence type="ECO:0000313" key="12">
    <source>
        <dbReference type="Proteomes" id="UP000002030"/>
    </source>
</evidence>
<dbReference type="CDD" id="cd06089">
    <property type="entry name" value="KOW_RPL26"/>
    <property type="match status" value="1"/>
</dbReference>
<dbReference type="NCBIfam" id="TIGR01079">
    <property type="entry name" value="rplX_bact"/>
    <property type="match status" value="1"/>
</dbReference>
<dbReference type="SMART" id="SM00739">
    <property type="entry name" value="KOW"/>
    <property type="match status" value="1"/>
</dbReference>
<dbReference type="PATRIC" id="fig|525903.6.peg.1173"/>
<dbReference type="EnsemblBacteria" id="ACZ19405">
    <property type="protein sequence ID" value="ACZ19405"/>
    <property type="gene ID" value="Taci_1173"/>
</dbReference>
<dbReference type="InterPro" id="IPR005825">
    <property type="entry name" value="Ribosomal_uL24_CS"/>
</dbReference>
<name>D1B5W4_THEAS</name>
<gene>
    <name evidence="8" type="primary">rplX</name>
    <name evidence="11" type="ordered locus">Taci_1173</name>
</gene>
<accession>D1B5W4</accession>
<reference evidence="11 12" key="1">
    <citation type="journal article" date="2009" name="Stand. Genomic Sci.">
        <title>Complete genome sequence of Thermanaerovibrio acidaminovorans type strain (Su883).</title>
        <authorList>
            <person name="Chovatia M."/>
            <person name="Sikorski J."/>
            <person name="Schroder M."/>
            <person name="Lapidus A."/>
            <person name="Nolan M."/>
            <person name="Tice H."/>
            <person name="Glavina Del Rio T."/>
            <person name="Copeland A."/>
            <person name="Cheng J.F."/>
            <person name="Lucas S."/>
            <person name="Chen F."/>
            <person name="Bruce D."/>
            <person name="Goodwin L."/>
            <person name="Pitluck S."/>
            <person name="Ivanova N."/>
            <person name="Mavromatis K."/>
            <person name="Ovchinnikova G."/>
            <person name="Pati A."/>
            <person name="Chen A."/>
            <person name="Palaniappan K."/>
            <person name="Land M."/>
            <person name="Hauser L."/>
            <person name="Chang Y.J."/>
            <person name="Jeffries C.D."/>
            <person name="Chain P."/>
            <person name="Saunders E."/>
            <person name="Detter J.C."/>
            <person name="Brettin T."/>
            <person name="Rohde M."/>
            <person name="Goker M."/>
            <person name="Spring S."/>
            <person name="Bristow J."/>
            <person name="Markowitz V."/>
            <person name="Hugenholtz P."/>
            <person name="Kyrpides N.C."/>
            <person name="Klenk H.P."/>
            <person name="Eisen J.A."/>
        </authorList>
    </citation>
    <scope>NUCLEOTIDE SEQUENCE [LARGE SCALE GENOMIC DNA]</scope>
    <source>
        <strain evidence="12">ATCC 49978 / DSM 6589 / Su883</strain>
    </source>
</reference>
<dbReference type="HAMAP" id="MF_01326_B">
    <property type="entry name" value="Ribosomal_uL24_B"/>
    <property type="match status" value="1"/>
</dbReference>
<dbReference type="SUPFAM" id="SSF50104">
    <property type="entry name" value="Translation proteins SH3-like domain"/>
    <property type="match status" value="1"/>
</dbReference>
<evidence type="ECO:0000313" key="11">
    <source>
        <dbReference type="EMBL" id="ACZ19405.1"/>
    </source>
</evidence>
<evidence type="ECO:0000256" key="3">
    <source>
        <dbReference type="ARBA" id="ARBA00022884"/>
    </source>
</evidence>
<dbReference type="Proteomes" id="UP000002030">
    <property type="component" value="Chromosome"/>
</dbReference>
<dbReference type="InterPro" id="IPR057264">
    <property type="entry name" value="Ribosomal_uL24_C"/>
</dbReference>
<dbReference type="FunFam" id="2.30.30.30:FF:000004">
    <property type="entry name" value="50S ribosomal protein L24"/>
    <property type="match status" value="1"/>
</dbReference>
<dbReference type="GO" id="GO:1990904">
    <property type="term" value="C:ribonucleoprotein complex"/>
    <property type="evidence" value="ECO:0007669"/>
    <property type="project" value="UniProtKB-KW"/>
</dbReference>
<dbReference type="eggNOG" id="COG0198">
    <property type="taxonomic scope" value="Bacteria"/>
</dbReference>
<dbReference type="GO" id="GO:0006412">
    <property type="term" value="P:translation"/>
    <property type="evidence" value="ECO:0007669"/>
    <property type="project" value="UniProtKB-UniRule"/>
</dbReference>
<evidence type="ECO:0000256" key="4">
    <source>
        <dbReference type="ARBA" id="ARBA00022980"/>
    </source>
</evidence>
<organism evidence="11 12">
    <name type="scientific">Thermanaerovibrio acidaminovorans (strain ATCC 49978 / DSM 6589 / Su883)</name>
    <name type="common">Selenomonas acidaminovorans</name>
    <dbReference type="NCBI Taxonomy" id="525903"/>
    <lineage>
        <taxon>Bacteria</taxon>
        <taxon>Thermotogati</taxon>
        <taxon>Synergistota</taxon>
        <taxon>Synergistia</taxon>
        <taxon>Synergistales</taxon>
        <taxon>Synergistaceae</taxon>
        <taxon>Thermanaerovibrio</taxon>
    </lineage>
</organism>
<comment type="similarity">
    <text evidence="1 8 9">Belongs to the universal ribosomal protein uL24 family.</text>
</comment>
<dbReference type="OrthoDB" id="9807419at2"/>
<protein>
    <recommendedName>
        <fullName evidence="6 8">Large ribosomal subunit protein uL24</fullName>
    </recommendedName>
</protein>
<dbReference type="PROSITE" id="PS01108">
    <property type="entry name" value="RIBOSOMAL_L24"/>
    <property type="match status" value="1"/>
</dbReference>
<dbReference type="GO" id="GO:0019843">
    <property type="term" value="F:rRNA binding"/>
    <property type="evidence" value="ECO:0007669"/>
    <property type="project" value="UniProtKB-UniRule"/>
</dbReference>
<keyword evidence="5 8" id="KW-0687">Ribonucleoprotein</keyword>
<evidence type="ECO:0000256" key="5">
    <source>
        <dbReference type="ARBA" id="ARBA00023274"/>
    </source>
</evidence>
<dbReference type="GO" id="GO:0003735">
    <property type="term" value="F:structural constituent of ribosome"/>
    <property type="evidence" value="ECO:0007669"/>
    <property type="project" value="InterPro"/>
</dbReference>
<sequence>MAMRIKTGDRVYVISGKDRGKEGKVLRRDVGKDLVVVENVNMVTKSVRPSQKNPQGGLVKQEAPLRACKVMLVCPACGKPTRVGRAFLDDGRKVRICKKCGEIVDKV</sequence>
<dbReference type="PANTHER" id="PTHR12903">
    <property type="entry name" value="MITOCHONDRIAL RIBOSOMAL PROTEIN L24"/>
    <property type="match status" value="1"/>
</dbReference>
<evidence type="ECO:0000256" key="1">
    <source>
        <dbReference type="ARBA" id="ARBA00010618"/>
    </source>
</evidence>
<dbReference type="InterPro" id="IPR041988">
    <property type="entry name" value="Ribosomal_uL24_KOW"/>
</dbReference>
<comment type="function">
    <text evidence="8">One of two assembly initiator proteins, it binds directly to the 5'-end of the 23S rRNA, where it nucleates assembly of the 50S subunit.</text>
</comment>
<dbReference type="InterPro" id="IPR008991">
    <property type="entry name" value="Translation_prot_SH3-like_sf"/>
</dbReference>
<proteinExistence type="inferred from homology"/>
<dbReference type="InterPro" id="IPR014722">
    <property type="entry name" value="Rib_uL2_dom2"/>
</dbReference>
<dbReference type="Pfam" id="PF17136">
    <property type="entry name" value="ribosomal_L24"/>
    <property type="match status" value="1"/>
</dbReference>
<keyword evidence="3 8" id="KW-0694">RNA-binding</keyword>
<dbReference type="GO" id="GO:0005840">
    <property type="term" value="C:ribosome"/>
    <property type="evidence" value="ECO:0007669"/>
    <property type="project" value="UniProtKB-KW"/>
</dbReference>
<dbReference type="HOGENOM" id="CLU_093315_2_0_0"/>
<comment type="subunit">
    <text evidence="8">Part of the 50S ribosomal subunit.</text>
</comment>
<comment type="function">
    <text evidence="7 8">One of the proteins that surrounds the polypeptide exit tunnel on the outside of the subunit.</text>
</comment>
<dbReference type="InterPro" id="IPR005824">
    <property type="entry name" value="KOW"/>
</dbReference>
<dbReference type="EMBL" id="CP001818">
    <property type="protein sequence ID" value="ACZ19405.1"/>
    <property type="molecule type" value="Genomic_DNA"/>
</dbReference>
<dbReference type="Gene3D" id="2.30.30.30">
    <property type="match status" value="1"/>
</dbReference>
<evidence type="ECO:0000256" key="8">
    <source>
        <dbReference type="HAMAP-Rule" id="MF_01326"/>
    </source>
</evidence>
<evidence type="ECO:0000256" key="2">
    <source>
        <dbReference type="ARBA" id="ARBA00022730"/>
    </source>
</evidence>
<dbReference type="Pfam" id="PF00467">
    <property type="entry name" value="KOW"/>
    <property type="match status" value="1"/>
</dbReference>